<dbReference type="Gene3D" id="3.40.50.10320">
    <property type="entry name" value="LmbE-like"/>
    <property type="match status" value="1"/>
</dbReference>
<dbReference type="GO" id="GO:0016811">
    <property type="term" value="F:hydrolase activity, acting on carbon-nitrogen (but not peptide) bonds, in linear amides"/>
    <property type="evidence" value="ECO:0007669"/>
    <property type="project" value="TreeGrafter"/>
</dbReference>
<accession>A0A402AAT7</accession>
<proteinExistence type="predicted"/>
<protein>
    <submittedName>
        <fullName evidence="1">Mycothiol S-conjugate amidase</fullName>
    </submittedName>
</protein>
<dbReference type="Pfam" id="PF02585">
    <property type="entry name" value="PIG-L"/>
    <property type="match status" value="1"/>
</dbReference>
<dbReference type="SUPFAM" id="SSF102588">
    <property type="entry name" value="LmbE-like"/>
    <property type="match status" value="1"/>
</dbReference>
<sequence>MKATGGIKMSSPLKLMFILAHPDDESLALGGTIAKYAAEGVETTLVVATRGERGWFSDWKDYPGEKALGEIREQELRRACQALGIKRLDFLNYIDGDLDQAEESEAIFKIVTLLRTIRPHVVVTFGPEGLYGHPDHIAISQLTTSAVMCAASPYYPHSNGTETHSISKLYYRVSPEEWFTQYMPIFGNLIMTIDGQERRATSWVNWSITTRLDTRPYWQSVWQAIQCHQTQIPDETILQRISEQTHQQLWGTQEYYRVFSLVNGGRKEEHDLFEGLRLVSHEKRGDSYSLIFTPIQQAYQINVAQ</sequence>
<gene>
    <name evidence="1" type="primary">mca</name>
    <name evidence="1" type="ORF">KDK_00840</name>
</gene>
<comment type="caution">
    <text evidence="1">The sequence shown here is derived from an EMBL/GenBank/DDBJ whole genome shotgun (WGS) entry which is preliminary data.</text>
</comment>
<name>A0A402AAT7_9CHLR</name>
<dbReference type="EMBL" id="BIFS01000001">
    <property type="protein sequence ID" value="GCE16284.1"/>
    <property type="molecule type" value="Genomic_DNA"/>
</dbReference>
<dbReference type="Proteomes" id="UP000287188">
    <property type="component" value="Unassembled WGS sequence"/>
</dbReference>
<dbReference type="PANTHER" id="PTHR12993">
    <property type="entry name" value="N-ACETYLGLUCOSAMINYL-PHOSPHATIDYLINOSITOL DE-N-ACETYLASE-RELATED"/>
    <property type="match status" value="1"/>
</dbReference>
<reference evidence="2" key="1">
    <citation type="submission" date="2018-12" db="EMBL/GenBank/DDBJ databases">
        <title>Tengunoibacter tsumagoiensis gen. nov., sp. nov., Dictyobacter kobayashii sp. nov., D. alpinus sp. nov., and D. joshuensis sp. nov. and description of Dictyobacteraceae fam. nov. within the order Ktedonobacterales isolated from Tengu-no-mugimeshi.</title>
        <authorList>
            <person name="Wang C.M."/>
            <person name="Zheng Y."/>
            <person name="Sakai Y."/>
            <person name="Toyoda A."/>
            <person name="Minakuchi Y."/>
            <person name="Abe K."/>
            <person name="Yokota A."/>
            <person name="Yabe S."/>
        </authorList>
    </citation>
    <scope>NUCLEOTIDE SEQUENCE [LARGE SCALE GENOMIC DNA]</scope>
    <source>
        <strain evidence="2">Uno11</strain>
    </source>
</reference>
<evidence type="ECO:0000313" key="1">
    <source>
        <dbReference type="EMBL" id="GCE16284.1"/>
    </source>
</evidence>
<dbReference type="PANTHER" id="PTHR12993:SF11">
    <property type="entry name" value="N-ACETYLGLUCOSAMINYL-PHOSPHATIDYLINOSITOL DE-N-ACETYLASE"/>
    <property type="match status" value="1"/>
</dbReference>
<dbReference type="InterPro" id="IPR003737">
    <property type="entry name" value="GlcNAc_PI_deacetylase-related"/>
</dbReference>
<dbReference type="InterPro" id="IPR024078">
    <property type="entry name" value="LmbE-like_dom_sf"/>
</dbReference>
<dbReference type="AlphaFoldDB" id="A0A402AAT7"/>
<keyword evidence="2" id="KW-1185">Reference proteome</keyword>
<evidence type="ECO:0000313" key="2">
    <source>
        <dbReference type="Proteomes" id="UP000287188"/>
    </source>
</evidence>
<organism evidence="1 2">
    <name type="scientific">Dictyobacter kobayashii</name>
    <dbReference type="NCBI Taxonomy" id="2014872"/>
    <lineage>
        <taxon>Bacteria</taxon>
        <taxon>Bacillati</taxon>
        <taxon>Chloroflexota</taxon>
        <taxon>Ktedonobacteria</taxon>
        <taxon>Ktedonobacterales</taxon>
        <taxon>Dictyobacteraceae</taxon>
        <taxon>Dictyobacter</taxon>
    </lineage>
</organism>